<dbReference type="SUPFAM" id="SSF53067">
    <property type="entry name" value="Actin-like ATPase domain"/>
    <property type="match status" value="1"/>
</dbReference>
<evidence type="ECO:0000313" key="2">
    <source>
        <dbReference type="Proteomes" id="UP000444316"/>
    </source>
</evidence>
<keyword evidence="2" id="KW-1185">Reference proteome</keyword>
<gene>
    <name evidence="1" type="ORF">GTP23_20845</name>
</gene>
<proteinExistence type="predicted"/>
<dbReference type="AlphaFoldDB" id="A0A845I510"/>
<protein>
    <submittedName>
        <fullName evidence="1">Agglutinin biogenesis protein MshI</fullName>
    </submittedName>
</protein>
<evidence type="ECO:0000313" key="1">
    <source>
        <dbReference type="EMBL" id="MYN47497.1"/>
    </source>
</evidence>
<dbReference type="InterPro" id="IPR043129">
    <property type="entry name" value="ATPase_NBD"/>
</dbReference>
<dbReference type="Gene3D" id="3.30.1490.300">
    <property type="match status" value="1"/>
</dbReference>
<reference evidence="1" key="1">
    <citation type="submission" date="2019-12" db="EMBL/GenBank/DDBJ databases">
        <title>Novel species isolated from a subtropical stream in China.</title>
        <authorList>
            <person name="Lu H."/>
        </authorList>
    </citation>
    <scope>NUCLEOTIDE SEQUENCE [LARGE SCALE GENOMIC DNA]</scope>
    <source>
        <strain evidence="1">FT93W</strain>
    </source>
</reference>
<sequence>MRLFGKAGNKSGWLALVLTADGVQAVAIERRSGSQPRVQLAQTYTAPGGYPGTILFRVARDLHAANYHCTTLLGSGAYQLLLVEAPNVPAAEMKAALGWRVKDMIDFPLEEATLDLAMLPPPQNSNMHNSQAYAVVARNSILAPHQQIFWENKVALDAIDIDEMAQRNISALLEPEGRGVAMLSFYTDGGLLTVSFNGELYLARRMDITLGQLLETDADRLQHLHDRITLELQRSLDHFERQFSFVTIAKLVLTPIGNGELRNYLAANLYLPVEQLDLASVLNLDDVPDLQQLDQQAGYLRAIGAALRTAEVAA</sequence>
<organism evidence="1 2">
    <name type="scientific">Duganella fentianensis</name>
    <dbReference type="NCBI Taxonomy" id="2692177"/>
    <lineage>
        <taxon>Bacteria</taxon>
        <taxon>Pseudomonadati</taxon>
        <taxon>Pseudomonadota</taxon>
        <taxon>Betaproteobacteria</taxon>
        <taxon>Burkholderiales</taxon>
        <taxon>Oxalobacteraceae</taxon>
        <taxon>Telluria group</taxon>
        <taxon>Duganella</taxon>
    </lineage>
</organism>
<comment type="caution">
    <text evidence="1">The sequence shown here is derived from an EMBL/GenBank/DDBJ whole genome shotgun (WGS) entry which is preliminary data.</text>
</comment>
<dbReference type="RefSeq" id="WP_161036902.1">
    <property type="nucleotide sequence ID" value="NZ_WWCL01000005.1"/>
</dbReference>
<dbReference type="Gene3D" id="3.30.420.40">
    <property type="match status" value="2"/>
</dbReference>
<dbReference type="Proteomes" id="UP000444316">
    <property type="component" value="Unassembled WGS sequence"/>
</dbReference>
<name>A0A845I510_9BURK</name>
<accession>A0A845I510</accession>
<dbReference type="EMBL" id="WWCL01000005">
    <property type="protein sequence ID" value="MYN47497.1"/>
    <property type="molecule type" value="Genomic_DNA"/>
</dbReference>